<feature type="domain" description="Thiamine phosphate synthase/TenI" evidence="1">
    <location>
        <begin position="6"/>
        <end position="186"/>
    </location>
</feature>
<dbReference type="RefSeq" id="WP_101535637.1">
    <property type="nucleotide sequence ID" value="NZ_JBFHIU010000079.1"/>
</dbReference>
<dbReference type="SUPFAM" id="SSF51391">
    <property type="entry name" value="Thiamin phosphate synthase"/>
    <property type="match status" value="1"/>
</dbReference>
<dbReference type="EMBL" id="PKUQ01000054">
    <property type="protein sequence ID" value="PLW75232.1"/>
    <property type="molecule type" value="Genomic_DNA"/>
</dbReference>
<reference evidence="2 3" key="1">
    <citation type="submission" date="2018-01" db="EMBL/GenBank/DDBJ databases">
        <title>The draft genome sequence of Cohaesibacter sp. H1304.</title>
        <authorList>
            <person name="Wang N.-N."/>
            <person name="Du Z.-J."/>
        </authorList>
    </citation>
    <scope>NUCLEOTIDE SEQUENCE [LARGE SCALE GENOMIC DNA]</scope>
    <source>
        <strain evidence="2 3">H1304</strain>
    </source>
</reference>
<name>A0A2N5XL60_9HYPH</name>
<proteinExistence type="predicted"/>
<accession>A0A2N5XL60</accession>
<evidence type="ECO:0000259" key="1">
    <source>
        <dbReference type="Pfam" id="PF02581"/>
    </source>
</evidence>
<dbReference type="InterPro" id="IPR036206">
    <property type="entry name" value="ThiamineP_synth_sf"/>
</dbReference>
<dbReference type="AlphaFoldDB" id="A0A2N5XL60"/>
<dbReference type="GO" id="GO:0009228">
    <property type="term" value="P:thiamine biosynthetic process"/>
    <property type="evidence" value="ECO:0007669"/>
    <property type="project" value="UniProtKB-KW"/>
</dbReference>
<evidence type="ECO:0000313" key="2">
    <source>
        <dbReference type="EMBL" id="PLW75232.1"/>
    </source>
</evidence>
<dbReference type="Proteomes" id="UP000234881">
    <property type="component" value="Unassembled WGS sequence"/>
</dbReference>
<evidence type="ECO:0000313" key="3">
    <source>
        <dbReference type="Proteomes" id="UP000234881"/>
    </source>
</evidence>
<protein>
    <submittedName>
        <fullName evidence="2">Thiamine phosphate synthase</fullName>
    </submittedName>
</protein>
<gene>
    <name evidence="2" type="ORF">C0081_20670</name>
</gene>
<keyword evidence="3" id="KW-1185">Reference proteome</keyword>
<sequence length="212" mass="23041">MEPCQIYLVTPRHIDLESFPAQLAAAIDGGNIAALLIDCDAEHDTELQLIAQTIAPMAQKKDIAVVLRGDSRIAGRTKCDGLHLNGDLPEIASGVEDYSDRFMLGAEGGNKRHSAMEIGESGIDYIMFGRLDAPTTPIIHDKSFEMADWWSGLFEVPTVIISGSDLSECSRVGATNIEFIALREAIWDHEEGPKTAVQKACALLHQAAHSTR</sequence>
<dbReference type="OrthoDB" id="7159061at2"/>
<dbReference type="CDD" id="cd00564">
    <property type="entry name" value="TMP_TenI"/>
    <property type="match status" value="1"/>
</dbReference>
<dbReference type="Gene3D" id="3.20.20.70">
    <property type="entry name" value="Aldolase class I"/>
    <property type="match status" value="1"/>
</dbReference>
<dbReference type="Pfam" id="PF02581">
    <property type="entry name" value="TMP-TENI"/>
    <property type="match status" value="1"/>
</dbReference>
<comment type="caution">
    <text evidence="2">The sequence shown here is derived from an EMBL/GenBank/DDBJ whole genome shotgun (WGS) entry which is preliminary data.</text>
</comment>
<organism evidence="2 3">
    <name type="scientific">Cohaesibacter celericrescens</name>
    <dbReference type="NCBI Taxonomy" id="2067669"/>
    <lineage>
        <taxon>Bacteria</taxon>
        <taxon>Pseudomonadati</taxon>
        <taxon>Pseudomonadota</taxon>
        <taxon>Alphaproteobacteria</taxon>
        <taxon>Hyphomicrobiales</taxon>
        <taxon>Cohaesibacteraceae</taxon>
    </lineage>
</organism>
<dbReference type="InterPro" id="IPR022998">
    <property type="entry name" value="ThiamineP_synth_TenI"/>
</dbReference>
<dbReference type="InterPro" id="IPR013785">
    <property type="entry name" value="Aldolase_TIM"/>
</dbReference>